<evidence type="ECO:0000256" key="1">
    <source>
        <dbReference type="SAM" id="MobiDB-lite"/>
    </source>
</evidence>
<gene>
    <name evidence="2" type="ORF">GCM10022215_29660</name>
</gene>
<evidence type="ECO:0000313" key="2">
    <source>
        <dbReference type="EMBL" id="GAA4123224.1"/>
    </source>
</evidence>
<name>A0ABP7XP97_9ACTN</name>
<reference evidence="3" key="1">
    <citation type="journal article" date="2019" name="Int. J. Syst. Evol. Microbiol.">
        <title>The Global Catalogue of Microorganisms (GCM) 10K type strain sequencing project: providing services to taxonomists for standard genome sequencing and annotation.</title>
        <authorList>
            <consortium name="The Broad Institute Genomics Platform"/>
            <consortium name="The Broad Institute Genome Sequencing Center for Infectious Disease"/>
            <person name="Wu L."/>
            <person name="Ma J."/>
        </authorList>
    </citation>
    <scope>NUCLEOTIDE SEQUENCE [LARGE SCALE GENOMIC DNA]</scope>
    <source>
        <strain evidence="3">JCM 16703</strain>
    </source>
</reference>
<dbReference type="Proteomes" id="UP001501495">
    <property type="component" value="Unassembled WGS sequence"/>
</dbReference>
<evidence type="ECO:0000313" key="3">
    <source>
        <dbReference type="Proteomes" id="UP001501495"/>
    </source>
</evidence>
<dbReference type="RefSeq" id="WP_344734234.1">
    <property type="nucleotide sequence ID" value="NZ_BAAAZH010000023.1"/>
</dbReference>
<dbReference type="EMBL" id="BAAAZH010000023">
    <property type="protein sequence ID" value="GAA4123224.1"/>
    <property type="molecule type" value="Genomic_DNA"/>
</dbReference>
<protein>
    <submittedName>
        <fullName evidence="2">Uncharacterized protein</fullName>
    </submittedName>
</protein>
<keyword evidence="3" id="KW-1185">Reference proteome</keyword>
<feature type="region of interest" description="Disordered" evidence="1">
    <location>
        <begin position="700"/>
        <end position="720"/>
    </location>
</feature>
<comment type="caution">
    <text evidence="2">The sequence shown here is derived from an EMBL/GenBank/DDBJ whole genome shotgun (WGS) entry which is preliminary data.</text>
</comment>
<organism evidence="2 3">
    <name type="scientific">Nocardioides fonticola</name>
    <dbReference type="NCBI Taxonomy" id="450363"/>
    <lineage>
        <taxon>Bacteria</taxon>
        <taxon>Bacillati</taxon>
        <taxon>Actinomycetota</taxon>
        <taxon>Actinomycetes</taxon>
        <taxon>Propionibacteriales</taxon>
        <taxon>Nocardioidaceae</taxon>
        <taxon>Nocardioides</taxon>
    </lineage>
</organism>
<feature type="region of interest" description="Disordered" evidence="1">
    <location>
        <begin position="637"/>
        <end position="658"/>
    </location>
</feature>
<proteinExistence type="predicted"/>
<accession>A0ABP7XP97</accession>
<sequence>MAITYRTLTGDLTDLLGVDLTPAQLAAARIVVRTNLLPGTVPLDKTTGKLLLGSAIVTKNTDGTFSISNLIDWATSAADINPTGIQYQVDIYYIDPGANGGLGGRGEWHSGWLQVTTSGLLTSVVATQLQPPNYALDGSVAAYLASTSSATYAALLAILNAGWQPLDADLTAIAALTTTPFGRGLLALADANAGRTTLGLGSAAVATLDTNTALGTSNTAVPSQAAVKAYTDAIIGAQDAMVFKGTTDASTNPNYPAGNRGDTYRFSVAGKIGGAAGPNVEAGDILLCLTDGTATGNHATVGNNWTVIQTNIDGAVVGPTTSTSGNLATFNGATGKVIADSGIAIDTDGALAANSDQRVATQKAVKAYVDALTAGAPATLNNFLEVATALGSDPAFSTNVYNAIGARIAAALVDAKGDLIAATANDAPARLAVGADRQSLIADSTAATGLRWAYANETATRTTSTTLAATSPPLNLVDATSGAVTITLPTGSAGMTYTVKKTDSTTNTVTIAVTSAGTIDGALQVVLTAAGDSVTLTCSAAGVWQVVAFAGSRSRVTVMTASGTFVKDARAVVIEVEGVMGGNGGGSGAVVASGTACSGGAAGPGGSAFARRLLASQVAASVPCTVGAGGAGGAAVSTNSTAGNDGGKGGTTRFGTNDSDYLAYATPNTTSNRGGQIAANAAGTTNIGQFLSAGSANGNNGAAGSQGSNSSGLSAPGGGSGGGISTAPAAFAGGAGVAAYGFTNASSPAAGAVPGGAGTAGWDAQTLTLGTIALGAGGGGGASSITGNGGAGGNGGRYGAGGGGGGSCLNGFTSGKGGDGSQGILIIREIF</sequence>
<feature type="compositionally biased region" description="Low complexity" evidence="1">
    <location>
        <begin position="700"/>
        <end position="714"/>
    </location>
</feature>